<dbReference type="OrthoDB" id="665845at2"/>
<reference evidence="1 2" key="1">
    <citation type="submission" date="2016-11" db="EMBL/GenBank/DDBJ databases">
        <authorList>
            <person name="Jaros S."/>
            <person name="Januszkiewicz K."/>
            <person name="Wedrychowicz H."/>
        </authorList>
    </citation>
    <scope>NUCLEOTIDE SEQUENCE [LARGE SCALE GENOMIC DNA]</scope>
    <source>
        <strain evidence="1 2">DSM 27406</strain>
    </source>
</reference>
<protein>
    <submittedName>
        <fullName evidence="1">Uncharacterized protein</fullName>
    </submittedName>
</protein>
<dbReference type="EMBL" id="FRBL01000002">
    <property type="protein sequence ID" value="SHL10268.1"/>
    <property type="molecule type" value="Genomic_DNA"/>
</dbReference>
<dbReference type="STRING" id="1419482.SAMN05444266_10248"/>
<name>A0A1M6XWN8_9BACT</name>
<sequence length="276" mass="32054">MEERQLEFVKNQFIKIGAKEAFTADLVEKLKAYEPLIKHEYIKAFPDGAANAVFHVKRSTTTENYFLTKMDMSTIIAGTNIKHGNTFYFNHRNYERGDQPDNTTFLQAYNFLQCRSVFFPNNKIWEQEVPSPSYKRGFFFEAFDQSYGYDLGKVLDQYSFFNPHDKLSILESLQAGNLEKQKFITRDGTQRDYFITPAITSGSLDLFDENRKLVPIKEQIDQELISKKLGKKLERQEATNLKLNVVQSTDIGKGKSIKQTIIEKFAPIKKLLRKVR</sequence>
<dbReference type="Proteomes" id="UP000184420">
    <property type="component" value="Unassembled WGS sequence"/>
</dbReference>
<proteinExistence type="predicted"/>
<keyword evidence="2" id="KW-1185">Reference proteome</keyword>
<evidence type="ECO:0000313" key="1">
    <source>
        <dbReference type="EMBL" id="SHL10268.1"/>
    </source>
</evidence>
<dbReference type="AlphaFoldDB" id="A0A1M6XWN8"/>
<evidence type="ECO:0000313" key="2">
    <source>
        <dbReference type="Proteomes" id="UP000184420"/>
    </source>
</evidence>
<dbReference type="RefSeq" id="WP_073078625.1">
    <property type="nucleotide sequence ID" value="NZ_FRBL01000002.1"/>
</dbReference>
<accession>A0A1M6XWN8</accession>
<gene>
    <name evidence="1" type="ORF">SAMN05444266_10248</name>
</gene>
<organism evidence="1 2">
    <name type="scientific">Chitinophaga jiangningensis</name>
    <dbReference type="NCBI Taxonomy" id="1419482"/>
    <lineage>
        <taxon>Bacteria</taxon>
        <taxon>Pseudomonadati</taxon>
        <taxon>Bacteroidota</taxon>
        <taxon>Chitinophagia</taxon>
        <taxon>Chitinophagales</taxon>
        <taxon>Chitinophagaceae</taxon>
        <taxon>Chitinophaga</taxon>
    </lineage>
</organism>